<dbReference type="CDD" id="cd02440">
    <property type="entry name" value="AdoMet_MTases"/>
    <property type="match status" value="1"/>
</dbReference>
<evidence type="ECO:0000313" key="2">
    <source>
        <dbReference type="EMBL" id="CEQ03936.1"/>
    </source>
</evidence>
<organism evidence="2 3">
    <name type="scientific">Paraclostridium sordellii</name>
    <name type="common">Clostridium sordellii</name>
    <dbReference type="NCBI Taxonomy" id="1505"/>
    <lineage>
        <taxon>Bacteria</taxon>
        <taxon>Bacillati</taxon>
        <taxon>Bacillota</taxon>
        <taxon>Clostridia</taxon>
        <taxon>Peptostreptococcales</taxon>
        <taxon>Peptostreptococcaceae</taxon>
        <taxon>Paraclostridium</taxon>
    </lineage>
</organism>
<dbReference type="SUPFAM" id="SSF53335">
    <property type="entry name" value="S-adenosyl-L-methionine-dependent methyltransferases"/>
    <property type="match status" value="1"/>
</dbReference>
<evidence type="ECO:0000313" key="3">
    <source>
        <dbReference type="Proteomes" id="UP000049127"/>
    </source>
</evidence>
<feature type="domain" description="Methyltransferase type 11" evidence="1">
    <location>
        <begin position="79"/>
        <end position="177"/>
    </location>
</feature>
<dbReference type="EC" id="2.1.1.64" evidence="2"/>
<dbReference type="Pfam" id="PF08241">
    <property type="entry name" value="Methyltransf_11"/>
    <property type="match status" value="1"/>
</dbReference>
<name>A0A0C7G721_PARSO</name>
<dbReference type="InterPro" id="IPR029063">
    <property type="entry name" value="SAM-dependent_MTases_sf"/>
</dbReference>
<dbReference type="PANTHER" id="PTHR43861">
    <property type="entry name" value="TRANS-ACONITATE 2-METHYLTRANSFERASE-RELATED"/>
    <property type="match status" value="1"/>
</dbReference>
<keyword evidence="2" id="KW-0808">Transferase</keyword>
<dbReference type="AlphaFoldDB" id="A0A0C7G721"/>
<dbReference type="Gene3D" id="3.40.50.150">
    <property type="entry name" value="Vaccinia Virus protein VP39"/>
    <property type="match status" value="1"/>
</dbReference>
<evidence type="ECO:0000259" key="1">
    <source>
        <dbReference type="Pfam" id="PF08241"/>
    </source>
</evidence>
<dbReference type="RefSeq" id="WP_081009981.1">
    <property type="nucleotide sequence ID" value="NZ_CDNF01000003.1"/>
</dbReference>
<dbReference type="InterPro" id="IPR013216">
    <property type="entry name" value="Methyltransf_11"/>
</dbReference>
<dbReference type="OrthoDB" id="9791837at2"/>
<dbReference type="GO" id="GO:0061542">
    <property type="term" value="F:3-demethylubiquinol 3-O-methyltransferase activity"/>
    <property type="evidence" value="ECO:0007669"/>
    <property type="project" value="UniProtKB-EC"/>
</dbReference>
<dbReference type="EMBL" id="CEKZ01000003">
    <property type="protein sequence ID" value="CEQ03936.1"/>
    <property type="molecule type" value="Genomic_DNA"/>
</dbReference>
<accession>A0A0C7G721</accession>
<dbReference type="Proteomes" id="UP000049127">
    <property type="component" value="Unassembled WGS sequence"/>
</dbReference>
<gene>
    <name evidence="2" type="primary">ubiG</name>
    <name evidence="2" type="ORF">R28058_16691</name>
</gene>
<keyword evidence="2" id="KW-0489">Methyltransferase</keyword>
<proteinExistence type="predicted"/>
<reference evidence="2 3" key="1">
    <citation type="submission" date="2015-01" db="EMBL/GenBank/DDBJ databases">
        <authorList>
            <person name="Aslett A.Martin."/>
            <person name="De Silva Nishadi"/>
        </authorList>
    </citation>
    <scope>NUCLEOTIDE SEQUENCE [LARGE SCALE GENOMIC DNA]</scope>
    <source>
        <strain evidence="2 3">R28058</strain>
    </source>
</reference>
<protein>
    <submittedName>
        <fullName evidence="2">Type 11 methyltransferase</fullName>
        <ecNumber evidence="2">2.1.1.64</ecNumber>
    </submittedName>
</protein>
<sequence>MNKSIIKKTDVKNSLKSKNPINLCIKLNSLFKLPVHPFNLSNNGEKTYQEWQYEKGIDTLQFYLKHTTIDKIFKNKKVLDIGCGAGGKTIFYASKGVESIVGLEILNKYKKDAINLAEKHSVSQKFTFVCSDAAKTPFSYESFDTIIMNDAMEHVDNPEDVLEECYRLLKKDGKLYLNFPPYNHPYGAHLSDSIAIPWVHLFFSEKTLINTYKELVKDLPDGKDRIEFRISERIDKTEYFSYINKMTIKRFNNILKNSKFDIEYYKEEPLRHMFKYVSKLPLVKEYLVKMVVCVLTK</sequence>
<dbReference type="PANTHER" id="PTHR43861:SF1">
    <property type="entry name" value="TRANS-ACONITATE 2-METHYLTRANSFERASE"/>
    <property type="match status" value="1"/>
</dbReference>
<dbReference type="GO" id="GO:0032259">
    <property type="term" value="P:methylation"/>
    <property type="evidence" value="ECO:0007669"/>
    <property type="project" value="UniProtKB-KW"/>
</dbReference>